<reference evidence="3 4" key="1">
    <citation type="journal article" date="2014" name="Genome Announc.">
        <title>Whole-Genome Sequence of Serratia symbiotica Strain CWBI-2.3T, a Free-Living Symbiont of the Black Bean Aphid Aphis fabae.</title>
        <authorList>
            <person name="Foray V."/>
            <person name="Grigorescu A.S."/>
            <person name="Sabri A."/>
            <person name="Haubruge E."/>
            <person name="Lognay G."/>
            <person name="Francis F."/>
            <person name="Fauconnier M.L."/>
            <person name="Hance T."/>
            <person name="Thonart P."/>
        </authorList>
    </citation>
    <scope>NUCLEOTIDE SEQUENCE [LARGE SCALE GENOMIC DNA]</scope>
    <source>
        <strain evidence="3">CWBI-2.3</strain>
    </source>
</reference>
<dbReference type="InterPro" id="IPR009061">
    <property type="entry name" value="DNA-bd_dom_put_sf"/>
</dbReference>
<dbReference type="InterPro" id="IPR001584">
    <property type="entry name" value="Integrase_cat-core"/>
</dbReference>
<dbReference type="EMBL" id="CP050855">
    <property type="protein sequence ID" value="QLH61998.1"/>
    <property type="molecule type" value="Genomic_DNA"/>
</dbReference>
<dbReference type="InterPro" id="IPR036397">
    <property type="entry name" value="RNaseH_sf"/>
</dbReference>
<dbReference type="Pfam" id="PF02316">
    <property type="entry name" value="HTH_Tnp_Mu_1"/>
    <property type="match status" value="1"/>
</dbReference>
<evidence type="ECO:0000259" key="2">
    <source>
        <dbReference type="PROSITE" id="PS51702"/>
    </source>
</evidence>
<dbReference type="InterPro" id="IPR036388">
    <property type="entry name" value="WH-like_DNA-bd_sf"/>
</dbReference>
<dbReference type="SUPFAM" id="SSF50610">
    <property type="entry name" value="mu transposase, C-terminal domain"/>
    <property type="match status" value="1"/>
</dbReference>
<organism evidence="3 4">
    <name type="scientific">Serratia symbiotica</name>
    <dbReference type="NCBI Taxonomy" id="138074"/>
    <lineage>
        <taxon>Bacteria</taxon>
        <taxon>Pseudomonadati</taxon>
        <taxon>Pseudomonadota</taxon>
        <taxon>Gammaproteobacteria</taxon>
        <taxon>Enterobacterales</taxon>
        <taxon>Yersiniaceae</taxon>
        <taxon>Serratia</taxon>
    </lineage>
</organism>
<dbReference type="Proteomes" id="UP000042738">
    <property type="component" value="Chromosome"/>
</dbReference>
<dbReference type="Pfam" id="PF09299">
    <property type="entry name" value="Mu-transpos_C"/>
    <property type="match status" value="1"/>
</dbReference>
<evidence type="ECO:0000313" key="3">
    <source>
        <dbReference type="EMBL" id="QLH61998.1"/>
    </source>
</evidence>
<dbReference type="GeneID" id="93735351"/>
<evidence type="ECO:0000313" key="4">
    <source>
        <dbReference type="Proteomes" id="UP000042738"/>
    </source>
</evidence>
<dbReference type="PROSITE" id="PS51702">
    <property type="entry name" value="HTH_MU"/>
    <property type="match status" value="1"/>
</dbReference>
<dbReference type="RefSeq" id="WP_040264699.1">
    <property type="nucleotide sequence ID" value="NZ_CP050855.1"/>
</dbReference>
<dbReference type="GO" id="GO:0003677">
    <property type="term" value="F:DNA binding"/>
    <property type="evidence" value="ECO:0007669"/>
    <property type="project" value="InterPro"/>
</dbReference>
<protein>
    <submittedName>
        <fullName evidence="3">DDE-type integrase/transposase/recombinase</fullName>
    </submittedName>
</protein>
<dbReference type="InterPro" id="IPR015378">
    <property type="entry name" value="Transposase-like_Mu_C"/>
</dbReference>
<dbReference type="PROSITE" id="PS50994">
    <property type="entry name" value="INTEGRASE"/>
    <property type="match status" value="1"/>
</dbReference>
<dbReference type="InterPro" id="IPR012337">
    <property type="entry name" value="RNaseH-like_sf"/>
</dbReference>
<feature type="domain" description="HTH Mu-type" evidence="2">
    <location>
        <begin position="1"/>
        <end position="68"/>
    </location>
</feature>
<evidence type="ECO:0000259" key="1">
    <source>
        <dbReference type="PROSITE" id="PS50994"/>
    </source>
</evidence>
<dbReference type="SUPFAM" id="SSF46955">
    <property type="entry name" value="Putative DNA-binding domain"/>
    <property type="match status" value="1"/>
</dbReference>
<proteinExistence type="predicted"/>
<sequence length="682" mass="77065">MFFSVNELVGMPGLPGTAQGLRLALKKRAGTAPDLVRKREGSKAFEYHIDCLPADTQEAVRQRHFKSVLEQSGCKSDGLPIKRNSLVKPREELEIMRQCPALVEREVATLTDDQKKVADARALLAQEVEKLRAAGMSRIAAVTFIADGSRQGTLPARVMVAAGLANARKGSSRIGVSKSCLQAWLTLYLTTKPGLERLALLAPGQPKRKRPEDVVWFFGMFWPHYSNQNGPSVKEAYRSFKRDWYETYSDQPAMLMALPSYDAVIRLVDKLPLRERMRGRVSGSAAKAFEVYLQRDWSQMPVNGCWISDGKSLNLKVAHPIHGRPFTPELTLVIDGRTRYIVGWSVSLAENAIAVADAYRHGMKHHGKPLFVYSDNGGGETNKMLDADITGIFPRLHIEHMTGIPGNPQARGIIERLNGVMPDRLAKRFLTYNGIGADPNAVRIRGQQILSLSNALRDGRELTAQNKKTLKILPTWRQLIDAVQEEIDDYNNHHGHSELPKVNGKWMSPAAYRQWVLEQEGDDIEYMTDGELREMFMPEVKRVAQRGWIALENNQYFSKELITVDRQEVRVAFDIHDPTEVIVRQMDGTYVCTAIWNGNTASPVPVARVQKALEERAKRKIKLAETKIQDAEDELRPALEHKADTDFSKFIPMESKPDRISSRPYLFESEYEDDLKKYGNYR</sequence>
<dbReference type="AlphaFoldDB" id="A0A7D5SRT6"/>
<gene>
    <name evidence="3" type="ORF">SYMBAF_02275</name>
</gene>
<dbReference type="InterPro" id="IPR009004">
    <property type="entry name" value="Transposase_Mu_C"/>
</dbReference>
<dbReference type="GO" id="GO:0015074">
    <property type="term" value="P:DNA integration"/>
    <property type="evidence" value="ECO:0007669"/>
    <property type="project" value="InterPro"/>
</dbReference>
<dbReference type="Gene3D" id="1.10.10.10">
    <property type="entry name" value="Winged helix-like DNA-binding domain superfamily/Winged helix DNA-binding domain"/>
    <property type="match status" value="1"/>
</dbReference>
<accession>A0A7D5SRT6</accession>
<feature type="domain" description="Integrase catalytic" evidence="1">
    <location>
        <begin position="297"/>
        <end position="482"/>
    </location>
</feature>
<dbReference type="Gene3D" id="2.30.30.130">
    <property type="entry name" value="Transposase, Mu, C-terminal"/>
    <property type="match status" value="1"/>
</dbReference>
<dbReference type="SUPFAM" id="SSF53098">
    <property type="entry name" value="Ribonuclease H-like"/>
    <property type="match status" value="1"/>
</dbReference>
<dbReference type="InterPro" id="IPR003314">
    <property type="entry name" value="Mu-type_HTH"/>
</dbReference>
<name>A0A7D5SRT6_9GAMM</name>
<dbReference type="Gene3D" id="3.30.420.10">
    <property type="entry name" value="Ribonuclease H-like superfamily/Ribonuclease H"/>
    <property type="match status" value="1"/>
</dbReference>